<protein>
    <submittedName>
        <fullName evidence="1">Uncharacterized protein</fullName>
    </submittedName>
</protein>
<evidence type="ECO:0000313" key="2">
    <source>
        <dbReference type="Proteomes" id="UP000485058"/>
    </source>
</evidence>
<name>A0A699YV80_HAELA</name>
<reference evidence="1 2" key="1">
    <citation type="submission" date="2020-02" db="EMBL/GenBank/DDBJ databases">
        <title>Draft genome sequence of Haematococcus lacustris strain NIES-144.</title>
        <authorList>
            <person name="Morimoto D."/>
            <person name="Nakagawa S."/>
            <person name="Yoshida T."/>
            <person name="Sawayama S."/>
        </authorList>
    </citation>
    <scope>NUCLEOTIDE SEQUENCE [LARGE SCALE GENOMIC DNA]</scope>
    <source>
        <strain evidence="1 2">NIES-144</strain>
    </source>
</reference>
<dbReference type="Proteomes" id="UP000485058">
    <property type="component" value="Unassembled WGS sequence"/>
</dbReference>
<dbReference type="SUPFAM" id="SSF47323">
    <property type="entry name" value="Anticodon-binding domain of a subclass of class I aminoacyl-tRNA synthetases"/>
    <property type="match status" value="1"/>
</dbReference>
<proteinExistence type="predicted"/>
<keyword evidence="2" id="KW-1185">Reference proteome</keyword>
<dbReference type="GO" id="GO:0006428">
    <property type="term" value="P:isoleucyl-tRNA aminoacylation"/>
    <property type="evidence" value="ECO:0007669"/>
    <property type="project" value="TreeGrafter"/>
</dbReference>
<dbReference type="AlphaFoldDB" id="A0A699YV80"/>
<dbReference type="Pfam" id="PF19302">
    <property type="entry name" value="DUF5915"/>
    <property type="match status" value="1"/>
</dbReference>
<evidence type="ECO:0000313" key="1">
    <source>
        <dbReference type="EMBL" id="GFH06932.1"/>
    </source>
</evidence>
<organism evidence="1 2">
    <name type="scientific">Haematococcus lacustris</name>
    <name type="common">Green alga</name>
    <name type="synonym">Haematococcus pluvialis</name>
    <dbReference type="NCBI Taxonomy" id="44745"/>
    <lineage>
        <taxon>Eukaryota</taxon>
        <taxon>Viridiplantae</taxon>
        <taxon>Chlorophyta</taxon>
        <taxon>core chlorophytes</taxon>
        <taxon>Chlorophyceae</taxon>
        <taxon>CS clade</taxon>
        <taxon>Chlamydomonadales</taxon>
        <taxon>Haematococcaceae</taxon>
        <taxon>Haematococcus</taxon>
    </lineage>
</organism>
<dbReference type="InterPro" id="IPR023586">
    <property type="entry name" value="Ile-tRNA-ligase_type2"/>
</dbReference>
<sequence>MAGSAHFSVASLPAARLLCLQSVVELGRKLRDRNTKPVKLPLSKLVVVHPDAQFLADVQGVLHEYVVGELNVRQLEVCADPLKYATLRAEPDLQLLGKRLGRALKDVSAAVKALDSQQVLDLQAAGFVEVAGHRLELSDLKIKRDWRLPEGVEAGSVDADSDGDVLVVLDLTVDAGLISAGAARELVNRYQKLRKKAGVTPMDPVEFYYGASPPAACTTSANGAETTASQDAVAALITEHRAYLVSALGGPLRPLSRKPAGAVVLETEHVSVGSTGSGTGSLEFVAVLTTPGVVVDCVAVQELVAGDVEQAAAVDTYLQSRSQSKLQAQLAANGGLVEVHLNGRALKLVAERRYVTKTIAMPKQPMLNNVEYLWATIYGAILCVGSALSLYPSWLYPLLDVAPLRARGVVLPEKCIDPFTGHAIAIPHYTHKHTAV</sequence>
<accession>A0A699YV80</accession>
<comment type="caution">
    <text evidence="1">The sequence shown here is derived from an EMBL/GenBank/DDBJ whole genome shotgun (WGS) entry which is preliminary data.</text>
</comment>
<dbReference type="InterPro" id="IPR009080">
    <property type="entry name" value="tRNAsynth_Ia_anticodon-bd"/>
</dbReference>
<dbReference type="GO" id="GO:0005524">
    <property type="term" value="F:ATP binding"/>
    <property type="evidence" value="ECO:0007669"/>
    <property type="project" value="InterPro"/>
</dbReference>
<dbReference type="GO" id="GO:0004822">
    <property type="term" value="F:isoleucine-tRNA ligase activity"/>
    <property type="evidence" value="ECO:0007669"/>
    <property type="project" value="InterPro"/>
</dbReference>
<gene>
    <name evidence="1" type="ORF">HaLaN_01654</name>
</gene>
<dbReference type="PANTHER" id="PTHR42780">
    <property type="entry name" value="SOLEUCYL-TRNA SYNTHETASE"/>
    <property type="match status" value="1"/>
</dbReference>
<dbReference type="PANTHER" id="PTHR42780:SF1">
    <property type="entry name" value="ISOLEUCINE--TRNA LIGASE, CYTOPLASMIC"/>
    <property type="match status" value="1"/>
</dbReference>
<dbReference type="EMBL" id="BLLF01000064">
    <property type="protein sequence ID" value="GFH06932.1"/>
    <property type="molecule type" value="Genomic_DNA"/>
</dbReference>